<dbReference type="PROSITE" id="PS51038">
    <property type="entry name" value="BAH"/>
    <property type="match status" value="1"/>
</dbReference>
<evidence type="ECO:0000259" key="1">
    <source>
        <dbReference type="PROSITE" id="PS51038"/>
    </source>
</evidence>
<organism evidence="2 3">
    <name type="scientific">Habropoda laboriosa</name>
    <dbReference type="NCBI Taxonomy" id="597456"/>
    <lineage>
        <taxon>Eukaryota</taxon>
        <taxon>Metazoa</taxon>
        <taxon>Ecdysozoa</taxon>
        <taxon>Arthropoda</taxon>
        <taxon>Hexapoda</taxon>
        <taxon>Insecta</taxon>
        <taxon>Pterygota</taxon>
        <taxon>Neoptera</taxon>
        <taxon>Endopterygota</taxon>
        <taxon>Hymenoptera</taxon>
        <taxon>Apocrita</taxon>
        <taxon>Aculeata</taxon>
        <taxon>Apoidea</taxon>
        <taxon>Anthophila</taxon>
        <taxon>Apidae</taxon>
        <taxon>Habropoda</taxon>
    </lineage>
</organism>
<dbReference type="GO" id="GO:0005677">
    <property type="term" value="C:chromatin silencing complex"/>
    <property type="evidence" value="ECO:0007669"/>
    <property type="project" value="TreeGrafter"/>
</dbReference>
<proteinExistence type="predicted"/>
<dbReference type="Pfam" id="PF01426">
    <property type="entry name" value="BAH"/>
    <property type="match status" value="1"/>
</dbReference>
<evidence type="ECO:0000313" key="3">
    <source>
        <dbReference type="Proteomes" id="UP000053825"/>
    </source>
</evidence>
<dbReference type="GO" id="GO:0045892">
    <property type="term" value="P:negative regulation of DNA-templated transcription"/>
    <property type="evidence" value="ECO:0007669"/>
    <property type="project" value="TreeGrafter"/>
</dbReference>
<dbReference type="InterPro" id="IPR043151">
    <property type="entry name" value="BAH_sf"/>
</dbReference>
<dbReference type="GO" id="GO:0003682">
    <property type="term" value="F:chromatin binding"/>
    <property type="evidence" value="ECO:0007669"/>
    <property type="project" value="InterPro"/>
</dbReference>
<keyword evidence="3" id="KW-1185">Reference proteome</keyword>
<protein>
    <submittedName>
        <fullName evidence="2">Bromo adjacent homology domain-containing 1 protein</fullName>
    </submittedName>
</protein>
<reference evidence="2 3" key="1">
    <citation type="submission" date="2015-07" db="EMBL/GenBank/DDBJ databases">
        <title>The genome of Habropoda laboriosa.</title>
        <authorList>
            <person name="Pan H."/>
            <person name="Kapheim K."/>
        </authorList>
    </citation>
    <scope>NUCLEOTIDE SEQUENCE [LARGE SCALE GENOMIC DNA]</scope>
    <source>
        <strain evidence="2">0110345459</strain>
    </source>
</reference>
<dbReference type="PANTHER" id="PTHR46576:SF1">
    <property type="entry name" value="BROMO ADJACENT HOMOLOGY DOMAIN-CONTAINING 1 PROTEIN"/>
    <property type="match status" value="1"/>
</dbReference>
<dbReference type="OrthoDB" id="1922186at2759"/>
<dbReference type="AlphaFoldDB" id="A0A0L7QWF0"/>
<dbReference type="Proteomes" id="UP000053825">
    <property type="component" value="Unassembled WGS sequence"/>
</dbReference>
<dbReference type="InterPro" id="IPR053032">
    <property type="entry name" value="BAH_domain-containing"/>
</dbReference>
<accession>A0A0L7QWF0</accession>
<sequence>IEDCLVGNENLILTRKTFLKPKWSNGWSWEGDPFEAKVYLTNEESAIRRCYASMKHESGDVLRPRDCVLLKSGPRKADLPFVAKIAALWENPDDGEMMFSLLWYYRPEHTEQGRTQYDTEDEVFASRHRDANSVACIEDKCYILTFNEYCRYRKNLRRIEEGLESPGLIVPPGDQLYPRENRQPPIPVPSDMVLFCRRVYDYRGKKLVKNPG</sequence>
<name>A0A0L7QWF0_9HYME</name>
<dbReference type="GO" id="GO:0031507">
    <property type="term" value="P:heterochromatin formation"/>
    <property type="evidence" value="ECO:0007669"/>
    <property type="project" value="TreeGrafter"/>
</dbReference>
<dbReference type="PANTHER" id="PTHR46576">
    <property type="entry name" value="BROMO ADJACENT HOMOLOGY DOMAIN-CONTAINING 1 PROTEIN"/>
    <property type="match status" value="1"/>
</dbReference>
<dbReference type="Gene3D" id="2.30.30.490">
    <property type="match status" value="1"/>
</dbReference>
<dbReference type="EMBL" id="KQ414716">
    <property type="protein sequence ID" value="KOC62859.1"/>
    <property type="molecule type" value="Genomic_DNA"/>
</dbReference>
<feature type="domain" description="BAH" evidence="1">
    <location>
        <begin position="60"/>
        <end position="211"/>
    </location>
</feature>
<dbReference type="SMART" id="SM00439">
    <property type="entry name" value="BAH"/>
    <property type="match status" value="1"/>
</dbReference>
<feature type="non-terminal residue" evidence="2">
    <location>
        <position position="1"/>
    </location>
</feature>
<dbReference type="GO" id="GO:0000976">
    <property type="term" value="F:transcription cis-regulatory region binding"/>
    <property type="evidence" value="ECO:0007669"/>
    <property type="project" value="TreeGrafter"/>
</dbReference>
<dbReference type="STRING" id="597456.A0A0L7QWF0"/>
<dbReference type="InterPro" id="IPR001025">
    <property type="entry name" value="BAH_dom"/>
</dbReference>
<evidence type="ECO:0000313" key="2">
    <source>
        <dbReference type="EMBL" id="KOC62859.1"/>
    </source>
</evidence>
<gene>
    <name evidence="2" type="ORF">WH47_02562</name>
</gene>